<organism evidence="1 2">
    <name type="scientific">Azoarcus sp. (strain BH72)</name>
    <dbReference type="NCBI Taxonomy" id="418699"/>
    <lineage>
        <taxon>Bacteria</taxon>
        <taxon>Pseudomonadati</taxon>
        <taxon>Pseudomonadota</taxon>
        <taxon>Betaproteobacteria</taxon>
        <taxon>Rhodocyclales</taxon>
        <taxon>Zoogloeaceae</taxon>
        <taxon>Azoarcus</taxon>
    </lineage>
</organism>
<accession>A1K3C6</accession>
<gene>
    <name evidence="1" type="ordered locus">azo0714</name>
</gene>
<dbReference type="EMBL" id="AM406670">
    <property type="protein sequence ID" value="CAL93331.1"/>
    <property type="molecule type" value="Genomic_DNA"/>
</dbReference>
<dbReference type="KEGG" id="aoa:dqs_0783"/>
<reference evidence="1 2" key="1">
    <citation type="journal article" date="2006" name="Nat. Biotechnol.">
        <title>Complete genome of the mutualistic, N2-fixing grass endophyte Azoarcus sp. strain BH72.</title>
        <authorList>
            <person name="Krause A."/>
            <person name="Ramakumar A."/>
            <person name="Bartels D."/>
            <person name="Battistoni F."/>
            <person name="Bekel T."/>
            <person name="Boch J."/>
            <person name="Boehm M."/>
            <person name="Friedrich F."/>
            <person name="Hurek T."/>
            <person name="Krause L."/>
            <person name="Linke B."/>
            <person name="McHardy A.C."/>
            <person name="Sarkar A."/>
            <person name="Schneiker S."/>
            <person name="Syed A.A."/>
            <person name="Thauer R."/>
            <person name="Vorhoelter F.-J."/>
            <person name="Weidner S."/>
            <person name="Puehler A."/>
            <person name="Reinhold-Hurek B."/>
            <person name="Kaiser O."/>
            <person name="Goesmann A."/>
        </authorList>
    </citation>
    <scope>NUCLEOTIDE SEQUENCE [LARGE SCALE GENOMIC DNA]</scope>
    <source>
        <strain evidence="1 2">BH72</strain>
    </source>
</reference>
<protein>
    <recommendedName>
        <fullName evidence="3">DUF2478 domain-containing protein</fullName>
    </recommendedName>
</protein>
<dbReference type="HOGENOM" id="CLU_106681_1_0_4"/>
<dbReference type="AlphaFoldDB" id="A1K3C6"/>
<dbReference type="Pfam" id="PF10649">
    <property type="entry name" value="DUF2478"/>
    <property type="match status" value="1"/>
</dbReference>
<evidence type="ECO:0000313" key="2">
    <source>
        <dbReference type="Proteomes" id="UP000002588"/>
    </source>
</evidence>
<dbReference type="Proteomes" id="UP000002588">
    <property type="component" value="Chromosome"/>
</dbReference>
<proteinExistence type="predicted"/>
<dbReference type="STRING" id="62928.azo0714"/>
<dbReference type="OrthoDB" id="6050629at2"/>
<evidence type="ECO:0000313" key="1">
    <source>
        <dbReference type="EMBL" id="CAL93331.1"/>
    </source>
</evidence>
<sequence length="177" mass="18521">MTAQTSSPLPIAAILYTPQDNIEMILMEAAAALGERGVRLGGVIQHDIGISANDPCAMELEDLSSGARFSLSQELGRGSEACRLDPDALARASMIVRNGLDQGADLVIFNKFGAQEAAGAGLRTEMGLAALAGTPLLTAVGHRFLPEWNDFTGGEGSLLQPTVASVLAWWNSLRGDA</sequence>
<dbReference type="RefSeq" id="WP_011764449.1">
    <property type="nucleotide sequence ID" value="NC_008702.1"/>
</dbReference>
<dbReference type="KEGG" id="azo:azo0714"/>
<evidence type="ECO:0008006" key="3">
    <source>
        <dbReference type="Google" id="ProtNLM"/>
    </source>
</evidence>
<keyword evidence="2" id="KW-1185">Reference proteome</keyword>
<dbReference type="InterPro" id="IPR018912">
    <property type="entry name" value="DUF2478"/>
</dbReference>
<dbReference type="eggNOG" id="COG1618">
    <property type="taxonomic scope" value="Bacteria"/>
</dbReference>
<name>A1K3C6_AZOSB</name>